<evidence type="ECO:0000313" key="4">
    <source>
        <dbReference type="Proteomes" id="UP000663870"/>
    </source>
</evidence>
<dbReference type="EMBL" id="CAJNOH010002092">
    <property type="protein sequence ID" value="CAF1271870.1"/>
    <property type="molecule type" value="Genomic_DNA"/>
</dbReference>
<dbReference type="Pfam" id="PF25907">
    <property type="entry name" value="DUF7962"/>
    <property type="match status" value="1"/>
</dbReference>
<sequence>MDMLADGREFLLGDSSPSAFDITAYHGLWFVMEVLGNEVEKILPQLNQPKLLAWFERVAKFGHGTRKEMTPEEALDVAKQTEPVEPTYIQNNSKSEWHVGQQLRVTPDDVGRVPVEGTFVAADNYETVLRLSNETIGNVNVHFPRAGFDVIPV</sequence>
<protein>
    <recommendedName>
        <fullName evidence="1">DUF7962 domain-containing protein</fullName>
    </recommendedName>
</protein>
<evidence type="ECO:0000259" key="1">
    <source>
        <dbReference type="Pfam" id="PF25907"/>
    </source>
</evidence>
<name>A0A815WWY8_9BILA</name>
<dbReference type="Proteomes" id="UP000663854">
    <property type="component" value="Unassembled WGS sequence"/>
</dbReference>
<accession>A0A815WWY8</accession>
<dbReference type="AlphaFoldDB" id="A0A815WWY8"/>
<gene>
    <name evidence="3" type="ORF">JXQ802_LOCUS43672</name>
    <name evidence="2" type="ORF">PYM288_LOCUS28423</name>
</gene>
<dbReference type="Proteomes" id="UP000663870">
    <property type="component" value="Unassembled WGS sequence"/>
</dbReference>
<feature type="domain" description="DUF7962" evidence="1">
    <location>
        <begin position="2"/>
        <end position="60"/>
    </location>
</feature>
<dbReference type="Gene3D" id="3.40.30.110">
    <property type="match status" value="1"/>
</dbReference>
<proteinExistence type="predicted"/>
<evidence type="ECO:0000313" key="3">
    <source>
        <dbReference type="EMBL" id="CAF1551480.1"/>
    </source>
</evidence>
<comment type="caution">
    <text evidence="3">The sequence shown here is derived from an EMBL/GenBank/DDBJ whole genome shotgun (WGS) entry which is preliminary data.</text>
</comment>
<dbReference type="EMBL" id="CAJNOL010003200">
    <property type="protein sequence ID" value="CAF1551480.1"/>
    <property type="molecule type" value="Genomic_DNA"/>
</dbReference>
<keyword evidence="4" id="KW-1185">Reference proteome</keyword>
<organism evidence="3 4">
    <name type="scientific">Rotaria sordida</name>
    <dbReference type="NCBI Taxonomy" id="392033"/>
    <lineage>
        <taxon>Eukaryota</taxon>
        <taxon>Metazoa</taxon>
        <taxon>Spiralia</taxon>
        <taxon>Gnathifera</taxon>
        <taxon>Rotifera</taxon>
        <taxon>Eurotatoria</taxon>
        <taxon>Bdelloidea</taxon>
        <taxon>Philodinida</taxon>
        <taxon>Philodinidae</taxon>
        <taxon>Rotaria</taxon>
    </lineage>
</organism>
<reference evidence="3" key="1">
    <citation type="submission" date="2021-02" db="EMBL/GenBank/DDBJ databases">
        <authorList>
            <person name="Nowell W R."/>
        </authorList>
    </citation>
    <scope>NUCLEOTIDE SEQUENCE</scope>
</reference>
<dbReference type="InterPro" id="IPR058268">
    <property type="entry name" value="DUF7962"/>
</dbReference>
<evidence type="ECO:0000313" key="2">
    <source>
        <dbReference type="EMBL" id="CAF1271870.1"/>
    </source>
</evidence>